<keyword evidence="3" id="KW-1185">Reference proteome</keyword>
<feature type="compositionally biased region" description="Basic and acidic residues" evidence="1">
    <location>
        <begin position="228"/>
        <end position="238"/>
    </location>
</feature>
<proteinExistence type="predicted"/>
<feature type="compositionally biased region" description="Basic residues" evidence="1">
    <location>
        <begin position="217"/>
        <end position="227"/>
    </location>
</feature>
<feature type="region of interest" description="Disordered" evidence="1">
    <location>
        <begin position="195"/>
        <end position="238"/>
    </location>
</feature>
<evidence type="ECO:0000313" key="3">
    <source>
        <dbReference type="Proteomes" id="UP000027138"/>
    </source>
</evidence>
<evidence type="ECO:0000313" key="2">
    <source>
        <dbReference type="EMBL" id="KDP27477.1"/>
    </source>
</evidence>
<organism evidence="2 3">
    <name type="scientific">Jatropha curcas</name>
    <name type="common">Barbados nut</name>
    <dbReference type="NCBI Taxonomy" id="180498"/>
    <lineage>
        <taxon>Eukaryota</taxon>
        <taxon>Viridiplantae</taxon>
        <taxon>Streptophyta</taxon>
        <taxon>Embryophyta</taxon>
        <taxon>Tracheophyta</taxon>
        <taxon>Spermatophyta</taxon>
        <taxon>Magnoliopsida</taxon>
        <taxon>eudicotyledons</taxon>
        <taxon>Gunneridae</taxon>
        <taxon>Pentapetalae</taxon>
        <taxon>rosids</taxon>
        <taxon>fabids</taxon>
        <taxon>Malpighiales</taxon>
        <taxon>Euphorbiaceae</taxon>
        <taxon>Crotonoideae</taxon>
        <taxon>Jatropheae</taxon>
        <taxon>Jatropha</taxon>
    </lineage>
</organism>
<dbReference type="EMBL" id="KK914831">
    <property type="protein sequence ID" value="KDP27477.1"/>
    <property type="molecule type" value="Genomic_DNA"/>
</dbReference>
<reference evidence="2 3" key="1">
    <citation type="journal article" date="2014" name="PLoS ONE">
        <title>Global Analysis of Gene Expression Profiles in Physic Nut (Jatropha curcas L.) Seedlings Exposed to Salt Stress.</title>
        <authorList>
            <person name="Zhang L."/>
            <person name="Zhang C."/>
            <person name="Wu P."/>
            <person name="Chen Y."/>
            <person name="Li M."/>
            <person name="Jiang H."/>
            <person name="Wu G."/>
        </authorList>
    </citation>
    <scope>NUCLEOTIDE SEQUENCE [LARGE SCALE GENOMIC DNA]</scope>
    <source>
        <strain evidence="3">cv. GZQX0401</strain>
        <tissue evidence="2">Young leaves</tissue>
    </source>
</reference>
<sequence length="238" mass="27606">MRFDKAKEQVVIEDDEAKGELEKKEHVDDTWQDDEIFKKMSAKKSKGMDQYVDLGDGNDELKLKQAILVTYKMPKVAKYDGNGDLKLYYMPLIEFTQVYEVGTDIGDKIREDKKYGNHAGSFNKSRNRLGLGYKFGTTLKKTYGWLDMDGLFIRSSDHSSSCLPIEPFKHKGKTHPGLKIFANVIDMLVVEPKEPKFEEEKGQKEEEKTPEKEGLRGYKRPTKKERKRNKEKDKLLKK</sequence>
<protein>
    <submittedName>
        <fullName evidence="2">Uncharacterized protein</fullName>
    </submittedName>
</protein>
<accession>A0A067JUA5</accession>
<name>A0A067JUA5_JATCU</name>
<dbReference type="Proteomes" id="UP000027138">
    <property type="component" value="Unassembled WGS sequence"/>
</dbReference>
<evidence type="ECO:0000256" key="1">
    <source>
        <dbReference type="SAM" id="MobiDB-lite"/>
    </source>
</evidence>
<gene>
    <name evidence="2" type="ORF">JCGZ_20012</name>
</gene>
<feature type="compositionally biased region" description="Basic and acidic residues" evidence="1">
    <location>
        <begin position="195"/>
        <end position="216"/>
    </location>
</feature>
<dbReference type="AlphaFoldDB" id="A0A067JUA5"/>